<gene>
    <name evidence="1" type="ORF">LAUMK136_02103</name>
</gene>
<organism evidence="1 2">
    <name type="scientific">Mycobacterium attenuatum</name>
    <dbReference type="NCBI Taxonomy" id="2341086"/>
    <lineage>
        <taxon>Bacteria</taxon>
        <taxon>Bacillati</taxon>
        <taxon>Actinomycetota</taxon>
        <taxon>Actinomycetes</taxon>
        <taxon>Mycobacteriales</taxon>
        <taxon>Mycobacteriaceae</taxon>
        <taxon>Mycobacterium</taxon>
    </lineage>
</organism>
<evidence type="ECO:0000313" key="2">
    <source>
        <dbReference type="Proteomes" id="UP000273307"/>
    </source>
</evidence>
<name>A0A498Q0D3_9MYCO</name>
<keyword evidence="2" id="KW-1185">Reference proteome</keyword>
<dbReference type="AlphaFoldDB" id="A0A498Q0D3"/>
<reference evidence="1 2" key="1">
    <citation type="submission" date="2018-09" db="EMBL/GenBank/DDBJ databases">
        <authorList>
            <person name="Tagini F."/>
        </authorList>
    </citation>
    <scope>NUCLEOTIDE SEQUENCE [LARGE SCALE GENOMIC DNA]</scope>
    <source>
        <strain evidence="1 2">MK136</strain>
    </source>
</reference>
<evidence type="ECO:0000313" key="1">
    <source>
        <dbReference type="EMBL" id="VBA37755.1"/>
    </source>
</evidence>
<evidence type="ECO:0008006" key="3">
    <source>
        <dbReference type="Google" id="ProtNLM"/>
    </source>
</evidence>
<sequence length="47" mass="5442">MELATLSWVHWHNTNRLDGYRGDVPPAEFEAAFYAPTRNDQPLVEIL</sequence>
<protein>
    <recommendedName>
        <fullName evidence="3">Integrase catalytic domain-containing protein</fullName>
    </recommendedName>
</protein>
<dbReference type="Proteomes" id="UP000273307">
    <property type="component" value="Unassembled WGS sequence"/>
</dbReference>
<proteinExistence type="predicted"/>
<dbReference type="EMBL" id="UPHP01000046">
    <property type="protein sequence ID" value="VBA37755.1"/>
    <property type="molecule type" value="Genomic_DNA"/>
</dbReference>
<accession>A0A498Q0D3</accession>